<comment type="caution">
    <text evidence="3">The sequence shown here is derived from an EMBL/GenBank/DDBJ whole genome shotgun (WGS) entry which is preliminary data.</text>
</comment>
<dbReference type="OrthoDB" id="485007at2"/>
<evidence type="ECO:0000259" key="2">
    <source>
        <dbReference type="Pfam" id="PF14016"/>
    </source>
</evidence>
<name>A0A2I0SXC4_9ACTN</name>
<feature type="region of interest" description="Disordered" evidence="1">
    <location>
        <begin position="48"/>
        <end position="135"/>
    </location>
</feature>
<dbReference type="EMBL" id="PJOS01000003">
    <property type="protein sequence ID" value="PKT74540.1"/>
    <property type="molecule type" value="Genomic_DNA"/>
</dbReference>
<organism evidence="3 4">
    <name type="scientific">Streptomyces populi</name>
    <dbReference type="NCBI Taxonomy" id="2058924"/>
    <lineage>
        <taxon>Bacteria</taxon>
        <taxon>Bacillati</taxon>
        <taxon>Actinomycetota</taxon>
        <taxon>Actinomycetes</taxon>
        <taxon>Kitasatosporales</taxon>
        <taxon>Streptomycetaceae</taxon>
        <taxon>Streptomyces</taxon>
    </lineage>
</organism>
<accession>A0A2I0SXC4</accession>
<evidence type="ECO:0000313" key="3">
    <source>
        <dbReference type="EMBL" id="PKT74540.1"/>
    </source>
</evidence>
<evidence type="ECO:0000313" key="4">
    <source>
        <dbReference type="Proteomes" id="UP000236178"/>
    </source>
</evidence>
<feature type="domain" description="DUF4232" evidence="2">
    <location>
        <begin position="112"/>
        <end position="229"/>
    </location>
</feature>
<dbReference type="InterPro" id="IPR025326">
    <property type="entry name" value="DUF4232"/>
</dbReference>
<sequence>MSTFSRTVADTDRTGAVSAHRASPTARRAALLVGVALLSLLTACNDGTPQGSPKTVPGTAGPASGDTGTKAGSTPAASPAASTPSKKTGTGTGSGSAPATATSGSGGGSGRCHTSELRASVGRNDPGAGQENFPVVLTNRSGRTCTVRGYPGAAFVDASGKQLGPDPRRSPGTPTTVVLAPGHSAWSGLTFSNPEISGAATATPASLVVTPPDELDSLTVTWTQGEVPVSGNASSVRLTVLSPGTAP</sequence>
<gene>
    <name evidence="3" type="ORF">CW362_02725</name>
</gene>
<dbReference type="Proteomes" id="UP000236178">
    <property type="component" value="Unassembled WGS sequence"/>
</dbReference>
<reference evidence="3 4" key="1">
    <citation type="submission" date="2017-12" db="EMBL/GenBank/DDBJ databases">
        <title>Streptomyces populusis sp. nov., a novel endophytic actinobacterium isolated from stems of Populus adenopoda Maxim.</title>
        <authorList>
            <person name="Wang Z."/>
        </authorList>
    </citation>
    <scope>NUCLEOTIDE SEQUENCE [LARGE SCALE GENOMIC DNA]</scope>
    <source>
        <strain evidence="3 4">A249</strain>
    </source>
</reference>
<feature type="compositionally biased region" description="Low complexity" evidence="1">
    <location>
        <begin position="69"/>
        <end position="103"/>
    </location>
</feature>
<proteinExistence type="predicted"/>
<dbReference type="RefSeq" id="WP_103547691.1">
    <property type="nucleotide sequence ID" value="NZ_JBHJSK010000006.1"/>
</dbReference>
<dbReference type="Pfam" id="PF14016">
    <property type="entry name" value="DUF4232"/>
    <property type="match status" value="1"/>
</dbReference>
<feature type="region of interest" description="Disordered" evidence="1">
    <location>
        <begin position="1"/>
        <end position="25"/>
    </location>
</feature>
<keyword evidence="4" id="KW-1185">Reference proteome</keyword>
<dbReference type="AlphaFoldDB" id="A0A2I0SXC4"/>
<evidence type="ECO:0000256" key="1">
    <source>
        <dbReference type="SAM" id="MobiDB-lite"/>
    </source>
</evidence>
<protein>
    <recommendedName>
        <fullName evidence="2">DUF4232 domain-containing protein</fullName>
    </recommendedName>
</protein>